<dbReference type="RefSeq" id="WP_175081828.1">
    <property type="nucleotide sequence ID" value="NZ_JAKUMG010000001.1"/>
</dbReference>
<gene>
    <name evidence="1" type="ORF">MKZ47_03890</name>
</gene>
<evidence type="ECO:0000313" key="2">
    <source>
        <dbReference type="Proteomes" id="UP001156974"/>
    </source>
</evidence>
<dbReference type="EMBL" id="JAKUMG010000001">
    <property type="protein sequence ID" value="MDI4668248.1"/>
    <property type="molecule type" value="Genomic_DNA"/>
</dbReference>
<protein>
    <submittedName>
        <fullName evidence="1">Uncharacterized protein</fullName>
    </submittedName>
</protein>
<keyword evidence="2" id="KW-1185">Reference proteome</keyword>
<organism evidence="1 2">
    <name type="scientific">Pseudoalteromonas shioyasakiensis</name>
    <dbReference type="NCBI Taxonomy" id="1190813"/>
    <lineage>
        <taxon>Bacteria</taxon>
        <taxon>Pseudomonadati</taxon>
        <taxon>Pseudomonadota</taxon>
        <taxon>Gammaproteobacteria</taxon>
        <taxon>Alteromonadales</taxon>
        <taxon>Pseudoalteromonadaceae</taxon>
        <taxon>Pseudoalteromonas</taxon>
    </lineage>
</organism>
<reference evidence="1 2" key="1">
    <citation type="submission" date="2022-02" db="EMBL/GenBank/DDBJ databases">
        <title>Genome analysis of Beneficial Microorganisms for Coral consortium from Pocillopora damicornis.</title>
        <authorList>
            <person name="Rosado P.M."/>
            <person name="Cardoso P.M."/>
            <person name="Rosado J.G."/>
            <person name="Schultz J."/>
            <person name="Rocha U."/>
            <person name="Costa T.K."/>
            <person name="Peixoto R.S."/>
        </authorList>
    </citation>
    <scope>NUCLEOTIDE SEQUENCE [LARGE SCALE GENOMIC DNA]</scope>
    <source>
        <strain evidence="1 2">BMC5</strain>
    </source>
</reference>
<name>A0ABT6TWG2_9GAMM</name>
<dbReference type="Proteomes" id="UP001156974">
    <property type="component" value="Unassembled WGS sequence"/>
</dbReference>
<comment type="caution">
    <text evidence="1">The sequence shown here is derived from an EMBL/GenBank/DDBJ whole genome shotgun (WGS) entry which is preliminary data.</text>
</comment>
<sequence length="64" mass="7382">MSELKGMTVNERLFTLNKFEAFDEAIKSKSTHQAVNILIQCELAREEALKIVKTIFQTPDKYGY</sequence>
<accession>A0ABT6TWG2</accession>
<evidence type="ECO:0000313" key="1">
    <source>
        <dbReference type="EMBL" id="MDI4668248.1"/>
    </source>
</evidence>
<proteinExistence type="predicted"/>